<reference evidence="1" key="1">
    <citation type="submission" date="2011-12" db="EMBL/GenBank/DDBJ databases">
        <title>Comparative chloroplast genomics between Euglena taxa (Euglenophyta).</title>
        <authorList>
            <person name="Bennett M.S."/>
            <person name="Triemer R.E."/>
        </authorList>
    </citation>
    <scope>NUCLEOTIDE SEQUENCE</scope>
    <source>
        <strain evidence="1">NJ001</strain>
    </source>
</reference>
<sequence length="105" mass="12231">MRFFATYATHMRFTVIFQLNNENKKLPYTSVVSVTSNVARLIFATHVRCFTLIVSHFPNHHRIKKLPYTSVVSVTSNVARLIFATHVRCFTLIVSHFPNHHREAF</sequence>
<dbReference type="RefSeq" id="YP_007516995.1">
    <property type="nucleotide sequence ID" value="NC_020460.2"/>
</dbReference>
<organism evidence="1">
    <name type="scientific">Euglena viridis</name>
    <name type="common">Cercaria viridis</name>
    <dbReference type="NCBI Taxonomy" id="3040"/>
    <lineage>
        <taxon>Eukaryota</taxon>
        <taxon>Discoba</taxon>
        <taxon>Euglenozoa</taxon>
        <taxon>Euglenida</taxon>
        <taxon>Spirocuta</taxon>
        <taxon>Euglenophyceae</taxon>
        <taxon>Euglenales</taxon>
        <taxon>Euglenaceae</taxon>
        <taxon>Euglena</taxon>
    </lineage>
</organism>
<keyword evidence="1" id="KW-0150">Chloroplast</keyword>
<keyword evidence="1" id="KW-0934">Plastid</keyword>
<dbReference type="EMBL" id="JQ237893">
    <property type="protein sequence ID" value="AEY70768.1"/>
    <property type="molecule type" value="Genomic_DNA"/>
</dbReference>
<accession>M1EV24</accession>
<proteinExistence type="predicted"/>
<dbReference type="AlphaFoldDB" id="M1EV24"/>
<protein>
    <submittedName>
        <fullName evidence="1">Uncharacterized protein</fullName>
    </submittedName>
</protein>
<name>M1EV24_EUGVI</name>
<dbReference type="GeneID" id="14697924"/>
<evidence type="ECO:0000313" key="1">
    <source>
        <dbReference type="EMBL" id="AEY70768.1"/>
    </source>
</evidence>
<geneLocation type="chloroplast" evidence="1"/>